<reference evidence="1 2" key="1">
    <citation type="submission" date="2015-12" db="EMBL/GenBank/DDBJ databases">
        <title>Genome sequence of Corynebacterium AS 1.542.</title>
        <authorList>
            <person name="Yang J."/>
            <person name="Yang S."/>
        </authorList>
    </citation>
    <scope>NUCLEOTIDE SEQUENCE [LARGE SCALE GENOMIC DNA]</scope>
    <source>
        <strain evidence="1 2">AS 1.542</strain>
    </source>
</reference>
<evidence type="ECO:0000313" key="1">
    <source>
        <dbReference type="EMBL" id="OKX78192.1"/>
    </source>
</evidence>
<dbReference type="Gene3D" id="2.130.10.10">
    <property type="entry name" value="YVTN repeat-like/Quinoprotein amine dehydrogenase"/>
    <property type="match status" value="1"/>
</dbReference>
<dbReference type="InterPro" id="IPR015943">
    <property type="entry name" value="WD40/YVTN_repeat-like_dom_sf"/>
</dbReference>
<dbReference type="EMBL" id="LOQT01000026">
    <property type="protein sequence ID" value="OKX78192.1"/>
    <property type="molecule type" value="Genomic_DNA"/>
</dbReference>
<organism evidence="1 2">
    <name type="scientific">Corynebacterium glutamicum</name>
    <name type="common">Brevibacterium saccharolyticum</name>
    <dbReference type="NCBI Taxonomy" id="1718"/>
    <lineage>
        <taxon>Bacteria</taxon>
        <taxon>Bacillati</taxon>
        <taxon>Actinomycetota</taxon>
        <taxon>Actinomycetes</taxon>
        <taxon>Mycobacteriales</taxon>
        <taxon>Corynebacteriaceae</taxon>
        <taxon>Corynebacterium</taxon>
    </lineage>
</organism>
<sequence length="300" mass="31390">MLLVGAGTLSIFAIKSVNSSDKSEGFSTSKAASVEQLSAEALSEGAEEASDVESDAAGSEVVPLVAPQRQITQYENVAVRAEVGTCTEPGKLEISTNAGETWVSSESFTETSATQVLRLIPVSTSNFFVVALNADCEPRIYGTINQGQTWQEPVSAVGTWYLNPSSPTQLAAPGGSKTIGCEALSISARSDSDVDVLCAGGQFISTVDGGLTWSNPVHIDGALNVGHSNGDRVLMAQQPGVCRGIQFSTGMQESDNSICLETELLGQEAGQIAATRFGETILAWVGQTQFISKDGGQSWQ</sequence>
<evidence type="ECO:0008006" key="3">
    <source>
        <dbReference type="Google" id="ProtNLM"/>
    </source>
</evidence>
<protein>
    <recommendedName>
        <fullName evidence="3">Photosynthesis system II assembly factor Ycf48/Hcf136-like domain-containing protein</fullName>
    </recommendedName>
</protein>
<evidence type="ECO:0000313" key="2">
    <source>
        <dbReference type="Proteomes" id="UP000186091"/>
    </source>
</evidence>
<comment type="caution">
    <text evidence="1">The sequence shown here is derived from an EMBL/GenBank/DDBJ whole genome shotgun (WGS) entry which is preliminary data.</text>
</comment>
<dbReference type="Proteomes" id="UP000186091">
    <property type="component" value="Unassembled WGS sequence"/>
</dbReference>
<accession>A0AB36I8W1</accession>
<name>A0AB36I8W1_CORGT</name>
<dbReference type="AlphaFoldDB" id="A0AB36I8W1"/>
<proteinExistence type="predicted"/>
<dbReference type="SUPFAM" id="SSF110296">
    <property type="entry name" value="Oligoxyloglucan reducing end-specific cellobiohydrolase"/>
    <property type="match status" value="1"/>
</dbReference>
<gene>
    <name evidence="1" type="ORF">AUP69_12245</name>
</gene>